<comment type="caution">
    <text evidence="2">The sequence shown here is derived from an EMBL/GenBank/DDBJ whole genome shotgun (WGS) entry which is preliminary data.</text>
</comment>
<accession>A0ABY2W3F2</accession>
<keyword evidence="3" id="KW-1185">Reference proteome</keyword>
<reference evidence="3" key="2">
    <citation type="submission" date="2019-06" db="EMBL/GenBank/DDBJ databases">
        <title>Co-occurence of chitin degradation, pigmentation and bioactivity in marine Pseudoalteromonas.</title>
        <authorList>
            <person name="Sonnenschein E.C."/>
            <person name="Bech P.K."/>
        </authorList>
    </citation>
    <scope>NUCLEOTIDE SEQUENCE [LARGE SCALE GENOMIC DNA]</scope>
    <source>
        <strain evidence="3">S2233</strain>
    </source>
</reference>
<name>A0ABY2W3F2_9GAMM</name>
<feature type="transmembrane region" description="Helical" evidence="1">
    <location>
        <begin position="64"/>
        <end position="93"/>
    </location>
</feature>
<evidence type="ECO:0000256" key="1">
    <source>
        <dbReference type="SAM" id="Phobius"/>
    </source>
</evidence>
<gene>
    <name evidence="2" type="ORF">CWB97_22930</name>
</gene>
<proteinExistence type="predicted"/>
<keyword evidence="1" id="KW-0812">Transmembrane</keyword>
<sequence length="95" mass="10146">TKPQQDVVEKGMISQAKAMLATCKHRGMQRLLLVIVFAIPVASSIEKFWPALAEHYSSAPVDSIAWIFPAMMAAGFVLNGVAAAISAPICSLFGQ</sequence>
<dbReference type="Proteomes" id="UP000305730">
    <property type="component" value="Unassembled WGS sequence"/>
</dbReference>
<feature type="transmembrane region" description="Helical" evidence="1">
    <location>
        <begin position="31"/>
        <end position="52"/>
    </location>
</feature>
<feature type="non-terminal residue" evidence="2">
    <location>
        <position position="1"/>
    </location>
</feature>
<keyword evidence="1" id="KW-1133">Transmembrane helix</keyword>
<keyword evidence="1" id="KW-0472">Membrane</keyword>
<protein>
    <submittedName>
        <fullName evidence="2">MFS transporter</fullName>
    </submittedName>
</protein>
<organism evidence="2 3">
    <name type="scientific">Pseudoalteromonas citrea</name>
    <dbReference type="NCBI Taxonomy" id="43655"/>
    <lineage>
        <taxon>Bacteria</taxon>
        <taxon>Pseudomonadati</taxon>
        <taxon>Pseudomonadota</taxon>
        <taxon>Gammaproteobacteria</taxon>
        <taxon>Alteromonadales</taxon>
        <taxon>Pseudoalteromonadaceae</taxon>
        <taxon>Pseudoalteromonas</taxon>
    </lineage>
</organism>
<evidence type="ECO:0000313" key="3">
    <source>
        <dbReference type="Proteomes" id="UP000305730"/>
    </source>
</evidence>
<dbReference type="EMBL" id="PNCK01000226">
    <property type="protein sequence ID" value="TMP35795.1"/>
    <property type="molecule type" value="Genomic_DNA"/>
</dbReference>
<reference evidence="2 3" key="1">
    <citation type="submission" date="2017-12" db="EMBL/GenBank/DDBJ databases">
        <authorList>
            <person name="Paulsen S."/>
            <person name="Gram L.K."/>
        </authorList>
    </citation>
    <scope>NUCLEOTIDE SEQUENCE [LARGE SCALE GENOMIC DNA]</scope>
    <source>
        <strain evidence="2 3">S2233</strain>
    </source>
</reference>
<evidence type="ECO:0000313" key="2">
    <source>
        <dbReference type="EMBL" id="TMP35795.1"/>
    </source>
</evidence>
<feature type="non-terminal residue" evidence="2">
    <location>
        <position position="95"/>
    </location>
</feature>